<keyword evidence="1 3" id="KW-0808">Transferase</keyword>
<sequence>MNVLHIPYGSPMIELCHALRLKGVEATACHFYENAYNFKPDQSLKLNQKSSTERERQIEKFLKDSMNKYDIFHFHFGETFFSDKRDLPILKAAGKKMVVHHHGSDIRLLSVAKKNNPYVRVKPEWTEEKIYKNLETLSKYIDHAIVQDYELEEYISNSYKHVHVIPHTIDTKQFKPVYPTPKQSPLIIHAPTMRDLKGTEYILHAVNALKQEGYSFQFELIEGYSYEETKDLLAKADIVIDQLRIGASGYISSEAMAYGKPVVCYIRDDLVSKYPKELPIVNANPSTICDVLRNLLQHPEKWSELGTRGRRYIENYHDASVVADQYMNIYKRL</sequence>
<dbReference type="InterPro" id="IPR055259">
    <property type="entry name" value="YkvP/CgeB_Glyco_trans-like"/>
</dbReference>
<dbReference type="KEGG" id="aqt:FN924_03275"/>
<dbReference type="Proteomes" id="UP000315215">
    <property type="component" value="Chromosome"/>
</dbReference>
<gene>
    <name evidence="3" type="ORF">FN924_03275</name>
</gene>
<protein>
    <submittedName>
        <fullName evidence="3">Glycosyltransferase family 4 protein</fullName>
    </submittedName>
</protein>
<accession>A0A516KL10</accession>
<name>A0A516KL10_9BACI</name>
<reference evidence="3 4" key="1">
    <citation type="submission" date="2019-07" db="EMBL/GenBank/DDBJ databases">
        <authorList>
            <person name="Li J."/>
        </authorList>
    </citation>
    <scope>NUCLEOTIDE SEQUENCE [LARGE SCALE GENOMIC DNA]</scope>
    <source>
        <strain evidence="3 4">TKL69</strain>
    </source>
</reference>
<dbReference type="GO" id="GO:0009103">
    <property type="term" value="P:lipopolysaccharide biosynthetic process"/>
    <property type="evidence" value="ECO:0007669"/>
    <property type="project" value="TreeGrafter"/>
</dbReference>
<dbReference type="GO" id="GO:0016757">
    <property type="term" value="F:glycosyltransferase activity"/>
    <property type="evidence" value="ECO:0007669"/>
    <property type="project" value="TreeGrafter"/>
</dbReference>
<proteinExistence type="predicted"/>
<feature type="domain" description="Spore protein YkvP/CgeB glycosyl transferase-like" evidence="2">
    <location>
        <begin position="225"/>
        <end position="327"/>
    </location>
</feature>
<dbReference type="SUPFAM" id="SSF53756">
    <property type="entry name" value="UDP-Glycosyltransferase/glycogen phosphorylase"/>
    <property type="match status" value="1"/>
</dbReference>
<dbReference type="Gene3D" id="3.40.50.2000">
    <property type="entry name" value="Glycogen Phosphorylase B"/>
    <property type="match status" value="2"/>
</dbReference>
<dbReference type="EMBL" id="CP041666">
    <property type="protein sequence ID" value="QDP42076.1"/>
    <property type="molecule type" value="Genomic_DNA"/>
</dbReference>
<dbReference type="Pfam" id="PF13524">
    <property type="entry name" value="Glyco_trans_1_2"/>
    <property type="match status" value="1"/>
</dbReference>
<dbReference type="PANTHER" id="PTHR46401:SF2">
    <property type="entry name" value="GLYCOSYLTRANSFERASE WBBK-RELATED"/>
    <property type="match status" value="1"/>
</dbReference>
<evidence type="ECO:0000313" key="4">
    <source>
        <dbReference type="Proteomes" id="UP000315215"/>
    </source>
</evidence>
<organism evidence="3 4">
    <name type="scientific">Radiobacillus deserti</name>
    <dbReference type="NCBI Taxonomy" id="2594883"/>
    <lineage>
        <taxon>Bacteria</taxon>
        <taxon>Bacillati</taxon>
        <taxon>Bacillota</taxon>
        <taxon>Bacilli</taxon>
        <taxon>Bacillales</taxon>
        <taxon>Bacillaceae</taxon>
        <taxon>Radiobacillus</taxon>
    </lineage>
</organism>
<keyword evidence="4" id="KW-1185">Reference proteome</keyword>
<dbReference type="CDD" id="cd03801">
    <property type="entry name" value="GT4_PimA-like"/>
    <property type="match status" value="1"/>
</dbReference>
<evidence type="ECO:0000259" key="2">
    <source>
        <dbReference type="Pfam" id="PF13524"/>
    </source>
</evidence>
<dbReference type="OrthoDB" id="9809622at2"/>
<evidence type="ECO:0000256" key="1">
    <source>
        <dbReference type="ARBA" id="ARBA00022679"/>
    </source>
</evidence>
<dbReference type="PANTHER" id="PTHR46401">
    <property type="entry name" value="GLYCOSYLTRANSFERASE WBBK-RELATED"/>
    <property type="match status" value="1"/>
</dbReference>
<evidence type="ECO:0000313" key="3">
    <source>
        <dbReference type="EMBL" id="QDP42076.1"/>
    </source>
</evidence>
<dbReference type="AlphaFoldDB" id="A0A516KL10"/>